<dbReference type="GO" id="GO:0003677">
    <property type="term" value="F:DNA binding"/>
    <property type="evidence" value="ECO:0007669"/>
    <property type="project" value="UniProtKB-KW"/>
</dbReference>
<feature type="region of interest" description="Disordered" evidence="3">
    <location>
        <begin position="111"/>
        <end position="131"/>
    </location>
</feature>
<evidence type="ECO:0000313" key="5">
    <source>
        <dbReference type="EMBL" id="KAK3055674.1"/>
    </source>
</evidence>
<evidence type="ECO:0000256" key="1">
    <source>
        <dbReference type="ARBA" id="ARBA00023125"/>
    </source>
</evidence>
<evidence type="ECO:0000256" key="2">
    <source>
        <dbReference type="ARBA" id="ARBA00023242"/>
    </source>
</evidence>
<dbReference type="SMART" id="SM00674">
    <property type="entry name" value="CENPB"/>
    <property type="match status" value="1"/>
</dbReference>
<dbReference type="AlphaFoldDB" id="A0AAJ0DK57"/>
<evidence type="ECO:0000313" key="6">
    <source>
        <dbReference type="Proteomes" id="UP001271007"/>
    </source>
</evidence>
<comment type="caution">
    <text evidence="5">The sequence shown here is derived from an EMBL/GenBank/DDBJ whole genome shotgun (WGS) entry which is preliminary data.</text>
</comment>
<keyword evidence="2" id="KW-0539">Nucleus</keyword>
<dbReference type="GO" id="GO:0005634">
    <property type="term" value="C:nucleus"/>
    <property type="evidence" value="ECO:0007669"/>
    <property type="project" value="TreeGrafter"/>
</dbReference>
<feature type="compositionally biased region" description="Low complexity" evidence="3">
    <location>
        <begin position="111"/>
        <end position="123"/>
    </location>
</feature>
<accession>A0AAJ0DK57</accession>
<reference evidence="5" key="1">
    <citation type="submission" date="2023-04" db="EMBL/GenBank/DDBJ databases">
        <title>Black Yeasts Isolated from many extreme environments.</title>
        <authorList>
            <person name="Coleine C."/>
            <person name="Stajich J.E."/>
            <person name="Selbmann L."/>
        </authorList>
    </citation>
    <scope>NUCLEOTIDE SEQUENCE</scope>
    <source>
        <strain evidence="5">CCFEE 5312</strain>
    </source>
</reference>
<dbReference type="InterPro" id="IPR050863">
    <property type="entry name" value="CenT-Element_Derived"/>
</dbReference>
<feature type="compositionally biased region" description="Low complexity" evidence="3">
    <location>
        <begin position="462"/>
        <end position="472"/>
    </location>
</feature>
<dbReference type="PANTHER" id="PTHR19303">
    <property type="entry name" value="TRANSPOSON"/>
    <property type="match status" value="1"/>
</dbReference>
<dbReference type="PANTHER" id="PTHR19303:SF70">
    <property type="entry name" value="HTH CENPB-TYPE DOMAIN-CONTAINING PROTEIN"/>
    <property type="match status" value="1"/>
</dbReference>
<sequence>MASDDDGQPGYQTSPPTHWGSMPHIYPHSSHGTPVQEFTGFNFSHPQVPMEPGAFGGGIQQRQMAHQLQPLVMPQWPSMLNSQSPSNNQYVFPQPVQPIQPMSMSQLQTPISATSTRSASTPRKTLTDSDRKRMCQYAEDHPNSKQTEIGAIFGVERSTVSKVLRQKEKYLLQDDGSKSPAKRAKGRSPDIERTLAVWARNQEKKGKKLTDDAIRDQARAFSATTTSPENQQVLSTTWLEKFKLNNNLMGARSRKSSLAPDDAEGISAAASSSHTPSGTSPLSPDASPELRSAQSHESLNESPDGFGGFRHEPFHSQSTTSLSSAFTDTASSSTFSPQLSDTTSPLFTPDSGTAPGPFGPLTARPILPLATAANSQRPRSQTMPVIYDQHMSSADLQTPKYIPAAILDSPMEEASDPMYSMDETVHGLPSDDRPQTVTPSETMRPPPLPAHILASELRRDASSTSSAASSTSPEDAQRALEVVMNFIQQQPSGFLDFQESANIGTLMEKLKLRRSRASS</sequence>
<feature type="compositionally biased region" description="Basic and acidic residues" evidence="3">
    <location>
        <begin position="423"/>
        <end position="434"/>
    </location>
</feature>
<dbReference type="InterPro" id="IPR009057">
    <property type="entry name" value="Homeodomain-like_sf"/>
</dbReference>
<feature type="region of interest" description="Disordered" evidence="3">
    <location>
        <begin position="423"/>
        <end position="446"/>
    </location>
</feature>
<feature type="domain" description="HTH CENPB-type" evidence="4">
    <location>
        <begin position="179"/>
        <end position="252"/>
    </location>
</feature>
<keyword evidence="1" id="KW-0238">DNA-binding</keyword>
<feature type="region of interest" description="Disordered" evidence="3">
    <location>
        <begin position="1"/>
        <end position="33"/>
    </location>
</feature>
<feature type="compositionally biased region" description="Low complexity" evidence="3">
    <location>
        <begin position="318"/>
        <end position="336"/>
    </location>
</feature>
<organism evidence="5 6">
    <name type="scientific">Extremus antarcticus</name>
    <dbReference type="NCBI Taxonomy" id="702011"/>
    <lineage>
        <taxon>Eukaryota</taxon>
        <taxon>Fungi</taxon>
        <taxon>Dikarya</taxon>
        <taxon>Ascomycota</taxon>
        <taxon>Pezizomycotina</taxon>
        <taxon>Dothideomycetes</taxon>
        <taxon>Dothideomycetidae</taxon>
        <taxon>Mycosphaerellales</taxon>
        <taxon>Extremaceae</taxon>
        <taxon>Extremus</taxon>
    </lineage>
</organism>
<dbReference type="PROSITE" id="PS51253">
    <property type="entry name" value="HTH_CENPB"/>
    <property type="match status" value="1"/>
</dbReference>
<feature type="region of interest" description="Disordered" evidence="3">
    <location>
        <begin position="457"/>
        <end position="476"/>
    </location>
</feature>
<feature type="region of interest" description="Disordered" evidence="3">
    <location>
        <begin position="253"/>
        <end position="363"/>
    </location>
</feature>
<name>A0AAJ0DK57_9PEZI</name>
<feature type="compositionally biased region" description="Polar residues" evidence="3">
    <location>
        <begin position="337"/>
        <end position="346"/>
    </location>
</feature>
<feature type="region of interest" description="Disordered" evidence="3">
    <location>
        <begin position="171"/>
        <end position="192"/>
    </location>
</feature>
<gene>
    <name evidence="5" type="ORF">LTR09_003595</name>
</gene>
<proteinExistence type="predicted"/>
<keyword evidence="6" id="KW-1185">Reference proteome</keyword>
<dbReference type="InterPro" id="IPR007889">
    <property type="entry name" value="HTH_Psq"/>
</dbReference>
<dbReference type="EMBL" id="JAWDJX010000008">
    <property type="protein sequence ID" value="KAK3055674.1"/>
    <property type="molecule type" value="Genomic_DNA"/>
</dbReference>
<evidence type="ECO:0000259" key="4">
    <source>
        <dbReference type="PROSITE" id="PS51253"/>
    </source>
</evidence>
<feature type="compositionally biased region" description="Polar residues" evidence="3">
    <location>
        <begin position="292"/>
        <end position="301"/>
    </location>
</feature>
<dbReference type="Proteomes" id="UP001271007">
    <property type="component" value="Unassembled WGS sequence"/>
</dbReference>
<feature type="compositionally biased region" description="Polar residues" evidence="3">
    <location>
        <begin position="269"/>
        <end position="282"/>
    </location>
</feature>
<dbReference type="Pfam" id="PF03221">
    <property type="entry name" value="HTH_Tnp_Tc5"/>
    <property type="match status" value="1"/>
</dbReference>
<protein>
    <recommendedName>
        <fullName evidence="4">HTH CENPB-type domain-containing protein</fullName>
    </recommendedName>
</protein>
<dbReference type="Gene3D" id="1.10.10.60">
    <property type="entry name" value="Homeodomain-like"/>
    <property type="match status" value="2"/>
</dbReference>
<dbReference type="InterPro" id="IPR006600">
    <property type="entry name" value="HTH_CenpB_DNA-bd_dom"/>
</dbReference>
<evidence type="ECO:0000256" key="3">
    <source>
        <dbReference type="SAM" id="MobiDB-lite"/>
    </source>
</evidence>
<dbReference type="SUPFAM" id="SSF46689">
    <property type="entry name" value="Homeodomain-like"/>
    <property type="match status" value="2"/>
</dbReference>
<dbReference type="Pfam" id="PF04218">
    <property type="entry name" value="CENP-B_N"/>
    <property type="match status" value="1"/>
</dbReference>